<reference evidence="2" key="1">
    <citation type="journal article" date="2019" name="Int. J. Syst. Evol. Microbiol.">
        <title>The Global Catalogue of Microorganisms (GCM) 10K type strain sequencing project: providing services to taxonomists for standard genome sequencing and annotation.</title>
        <authorList>
            <consortium name="The Broad Institute Genomics Platform"/>
            <consortium name="The Broad Institute Genome Sequencing Center for Infectious Disease"/>
            <person name="Wu L."/>
            <person name="Ma J."/>
        </authorList>
    </citation>
    <scope>NUCLEOTIDE SEQUENCE [LARGE SCALE GENOMIC DNA]</scope>
    <source>
        <strain evidence="2">JCM 17551</strain>
    </source>
</reference>
<evidence type="ECO:0000313" key="2">
    <source>
        <dbReference type="Proteomes" id="UP001501565"/>
    </source>
</evidence>
<organism evidence="1 2">
    <name type="scientific">Litoribacillus peritrichatus</name>
    <dbReference type="NCBI Taxonomy" id="718191"/>
    <lineage>
        <taxon>Bacteria</taxon>
        <taxon>Pseudomonadati</taxon>
        <taxon>Pseudomonadota</taxon>
        <taxon>Gammaproteobacteria</taxon>
        <taxon>Oceanospirillales</taxon>
        <taxon>Oceanospirillaceae</taxon>
        <taxon>Litoribacillus</taxon>
    </lineage>
</organism>
<keyword evidence="2" id="KW-1185">Reference proteome</keyword>
<dbReference type="RefSeq" id="WP_344796196.1">
    <property type="nucleotide sequence ID" value="NZ_BAABBN010000004.1"/>
</dbReference>
<sequence>MSEGFNIEFTLKNAIMKASDGAYQVDFKQAQEAKSSLDLKIVRYGFKTTGGPEDATSAELEVEFTRAEGEMVSIHFPDDFKTQEGFELKTYPLERLKKEGALSVELLDNAFNAVVDMYFLSRAED</sequence>
<dbReference type="EMBL" id="BAABBN010000004">
    <property type="protein sequence ID" value="GAA3917391.1"/>
    <property type="molecule type" value="Genomic_DNA"/>
</dbReference>
<dbReference type="Proteomes" id="UP001501565">
    <property type="component" value="Unassembled WGS sequence"/>
</dbReference>
<accession>A0ABP7MC75</accession>
<protein>
    <submittedName>
        <fullName evidence="1">Uncharacterized protein</fullName>
    </submittedName>
</protein>
<comment type="caution">
    <text evidence="1">The sequence shown here is derived from an EMBL/GenBank/DDBJ whole genome shotgun (WGS) entry which is preliminary data.</text>
</comment>
<name>A0ABP7MC75_9GAMM</name>
<proteinExistence type="predicted"/>
<gene>
    <name evidence="1" type="ORF">GCM10022277_10480</name>
</gene>
<evidence type="ECO:0000313" key="1">
    <source>
        <dbReference type="EMBL" id="GAA3917391.1"/>
    </source>
</evidence>